<name>A0A6B3SHE5_9BURK</name>
<keyword evidence="4" id="KW-1185">Reference proteome</keyword>
<dbReference type="AlphaFoldDB" id="A0A6B3SHE5"/>
<proteinExistence type="predicted"/>
<sequence>MMRLLLTILAASAAVAMLPAHAGALAATATDKTGAMMSNVVIYATPADGAALPPAAAHATASISQENLQFTPYVTVVRTGTAIRFPNNDKIEHHVKSFSSAKEFEYKIYDKGTPPPVVFDKPGVVIVYCMLHGWMRAYVLVVDTPHFNKTMETGMTMLEGLPDGTYEVRAWHPDMGTVRQPLLQRVKISGGVPQPLAFDFDFVPKKLKGPK</sequence>
<evidence type="ECO:0000313" key="4">
    <source>
        <dbReference type="Proteomes" id="UP000482155"/>
    </source>
</evidence>
<dbReference type="PANTHER" id="PTHR36507:SF1">
    <property type="entry name" value="BLL1555 PROTEIN"/>
    <property type="match status" value="1"/>
</dbReference>
<accession>A0A6B3SHE5</accession>
<dbReference type="PANTHER" id="PTHR36507">
    <property type="entry name" value="BLL1555 PROTEIN"/>
    <property type="match status" value="1"/>
</dbReference>
<dbReference type="RefSeq" id="WP_163960590.1">
    <property type="nucleotide sequence ID" value="NZ_JAAIVB010000011.1"/>
</dbReference>
<protein>
    <submittedName>
        <fullName evidence="3">Methylamine utilization protein</fullName>
    </submittedName>
</protein>
<feature type="chain" id="PRO_5025411570" evidence="2">
    <location>
        <begin position="23"/>
        <end position="211"/>
    </location>
</feature>
<gene>
    <name evidence="3" type="ORF">G3574_03265</name>
</gene>
<dbReference type="Proteomes" id="UP000482155">
    <property type="component" value="Unassembled WGS sequence"/>
</dbReference>
<evidence type="ECO:0000313" key="3">
    <source>
        <dbReference type="EMBL" id="NEX60088.1"/>
    </source>
</evidence>
<organism evidence="3 4">
    <name type="scientific">Noviherbaspirillum galbum</name>
    <dbReference type="NCBI Taxonomy" id="2709383"/>
    <lineage>
        <taxon>Bacteria</taxon>
        <taxon>Pseudomonadati</taxon>
        <taxon>Pseudomonadota</taxon>
        <taxon>Betaproteobacteria</taxon>
        <taxon>Burkholderiales</taxon>
        <taxon>Oxalobacteraceae</taxon>
        <taxon>Noviherbaspirillum</taxon>
    </lineage>
</organism>
<dbReference type="InterPro" id="IPR008969">
    <property type="entry name" value="CarboxyPept-like_regulatory"/>
</dbReference>
<reference evidence="3 4" key="1">
    <citation type="submission" date="2020-02" db="EMBL/GenBank/DDBJ databases">
        <authorList>
            <person name="Kim M.K."/>
        </authorList>
    </citation>
    <scope>NUCLEOTIDE SEQUENCE [LARGE SCALE GENOMIC DNA]</scope>
    <source>
        <strain evidence="3 4">17J57-3</strain>
    </source>
</reference>
<feature type="signal peptide" evidence="2">
    <location>
        <begin position="1"/>
        <end position="22"/>
    </location>
</feature>
<keyword evidence="2" id="KW-0732">Signal</keyword>
<dbReference type="Gene3D" id="2.60.40.420">
    <property type="entry name" value="Cupredoxins - blue copper proteins"/>
    <property type="match status" value="1"/>
</dbReference>
<dbReference type="EMBL" id="JAAIVB010000011">
    <property type="protein sequence ID" value="NEX60088.1"/>
    <property type="molecule type" value="Genomic_DNA"/>
</dbReference>
<evidence type="ECO:0000256" key="2">
    <source>
        <dbReference type="SAM" id="SignalP"/>
    </source>
</evidence>
<dbReference type="InterPro" id="IPR008972">
    <property type="entry name" value="Cupredoxin"/>
</dbReference>
<dbReference type="SUPFAM" id="SSF49464">
    <property type="entry name" value="Carboxypeptidase regulatory domain-like"/>
    <property type="match status" value="1"/>
</dbReference>
<dbReference type="SUPFAM" id="SSF49503">
    <property type="entry name" value="Cupredoxins"/>
    <property type="match status" value="1"/>
</dbReference>
<comment type="subcellular location">
    <subcellularLocation>
        <location evidence="1">Periplasm</location>
    </subcellularLocation>
</comment>
<dbReference type="InterPro" id="IPR052721">
    <property type="entry name" value="ET_Amicyanin"/>
</dbReference>
<comment type="caution">
    <text evidence="3">The sequence shown here is derived from an EMBL/GenBank/DDBJ whole genome shotgun (WGS) entry which is preliminary data.</text>
</comment>
<evidence type="ECO:0000256" key="1">
    <source>
        <dbReference type="ARBA" id="ARBA00004418"/>
    </source>
</evidence>
<dbReference type="GO" id="GO:0042597">
    <property type="term" value="C:periplasmic space"/>
    <property type="evidence" value="ECO:0007669"/>
    <property type="project" value="UniProtKB-SubCell"/>
</dbReference>